<sequence>MDQTSQKIAQIEELSRELDALLEQATASAPERVQESVKALQADKQKLIYQANILRRSVNAEKIEAEKNNVLSQFERVKPTTYQAPSGTVLPKPGKQNILITSALPYVNNVPHLGNVVGCVLSADIFARYSRFSGKNTLYICGTDEYGTATETKAFQDFKELYDKDVRQACKAVCDKYHALHKEVYQWFQISTDHFGRTSTQFQDDVVHEIFNDLDKRGMWLEKDVQQLFSPKLDKFLADRFVEGTCPKPECAYEDARGDQCDKCGGLLNAIDLVNPRCKFTGCTPEIRTSKHLFLNLPKIESELKVWLNEVTSEWSNNAKQIFDSWIKKGLEPRCMTRDLKWGVKVPKEGFDHKVFYVWFDAPIGYPSITAEYTPKWRDWWQGKDVKYYQFMGKDNVPFHSVLFPSYLLGTGKPWNLVNVINATEYLNYENGKFSKSRGVGVFGNQAAETNIPSDVWRFYLIYMRPEVQDTEFQWSDFQLKNNSELLNNLGNFINRGLSFVVKFYDQKVPSAEINGNMRAWVAEVNVLLKEYIECMESNQQREGLRRVLAISKLGNKLIQTWQPWVKVKSKDPALRNEASACVMLSANLVFLLSSLLEPFMPMTSFEIARQLGVARAQIPSKFGAFLEKDHKVYESRPLFRKIEDEEVKEYRALKGDDSQKPIESSGG</sequence>
<reference evidence="16 17" key="1">
    <citation type="submission" date="2021-04" db="EMBL/GenBank/DDBJ databases">
        <authorList>
            <person name="Bliznina A."/>
        </authorList>
    </citation>
    <scope>NUCLEOTIDE SEQUENCE [LARGE SCALE GENOMIC DNA]</scope>
</reference>
<dbReference type="InterPro" id="IPR014758">
    <property type="entry name" value="Met-tRNA_synth"/>
</dbReference>
<dbReference type="PROSITE" id="PS00178">
    <property type="entry name" value="AA_TRNA_LIGASE_I"/>
    <property type="match status" value="1"/>
</dbReference>
<evidence type="ECO:0000256" key="7">
    <source>
        <dbReference type="ARBA" id="ARBA00022840"/>
    </source>
</evidence>
<evidence type="ECO:0000259" key="15">
    <source>
        <dbReference type="Pfam" id="PF19303"/>
    </source>
</evidence>
<keyword evidence="6 12" id="KW-0547">Nucleotide-binding</keyword>
<dbReference type="PRINTS" id="PR01041">
    <property type="entry name" value="TRNASYNTHMET"/>
</dbReference>
<dbReference type="CDD" id="cd07957">
    <property type="entry name" value="Anticodon_Ia_Met"/>
    <property type="match status" value="1"/>
</dbReference>
<evidence type="ECO:0000313" key="16">
    <source>
        <dbReference type="EMBL" id="CAG5113570.1"/>
    </source>
</evidence>
<dbReference type="Pfam" id="PF09334">
    <property type="entry name" value="tRNA-synt_1g"/>
    <property type="match status" value="1"/>
</dbReference>
<dbReference type="InterPro" id="IPR015413">
    <property type="entry name" value="Methionyl/Leucyl_tRNA_Synth"/>
</dbReference>
<proteinExistence type="inferred from homology"/>
<dbReference type="EC" id="6.1.1.10" evidence="3"/>
<evidence type="ECO:0000256" key="13">
    <source>
        <dbReference type="SAM" id="Coils"/>
    </source>
</evidence>
<evidence type="ECO:0000256" key="1">
    <source>
        <dbReference type="ARBA" id="ARBA00004496"/>
    </source>
</evidence>
<comment type="subcellular location">
    <subcellularLocation>
        <location evidence="1">Cytoplasm</location>
    </subcellularLocation>
</comment>
<dbReference type="SUPFAM" id="SSF52374">
    <property type="entry name" value="Nucleotidylyl transferase"/>
    <property type="match status" value="1"/>
</dbReference>
<evidence type="ECO:0000256" key="10">
    <source>
        <dbReference type="ARBA" id="ARBA00030904"/>
    </source>
</evidence>
<evidence type="ECO:0000259" key="14">
    <source>
        <dbReference type="Pfam" id="PF09334"/>
    </source>
</evidence>
<dbReference type="InterPro" id="IPR041872">
    <property type="entry name" value="Anticodon_Met"/>
</dbReference>
<dbReference type="Pfam" id="PF19303">
    <property type="entry name" value="Anticodon_3"/>
    <property type="match status" value="1"/>
</dbReference>
<dbReference type="NCBIfam" id="TIGR00398">
    <property type="entry name" value="metG"/>
    <property type="match status" value="1"/>
</dbReference>
<dbReference type="PANTHER" id="PTHR45765">
    <property type="entry name" value="METHIONINE--TRNA LIGASE"/>
    <property type="match status" value="1"/>
</dbReference>
<keyword evidence="5 12" id="KW-0436">Ligase</keyword>
<dbReference type="SUPFAM" id="SSF57770">
    <property type="entry name" value="Methionyl-tRNA synthetase (MetRS), Zn-domain"/>
    <property type="match status" value="1"/>
</dbReference>
<accession>A0ABN7TDG5</accession>
<dbReference type="SUPFAM" id="SSF47323">
    <property type="entry name" value="Anticodon-binding domain of a subclass of class I aminoacyl-tRNA synthetases"/>
    <property type="match status" value="1"/>
</dbReference>
<dbReference type="Gene3D" id="3.40.50.620">
    <property type="entry name" value="HUPs"/>
    <property type="match status" value="1"/>
</dbReference>
<keyword evidence="13" id="KW-0175">Coiled coil</keyword>
<keyword evidence="8 12" id="KW-0648">Protein biosynthesis</keyword>
<dbReference type="EMBL" id="OU015567">
    <property type="protein sequence ID" value="CAG5113570.1"/>
    <property type="molecule type" value="Genomic_DNA"/>
</dbReference>
<evidence type="ECO:0000256" key="4">
    <source>
        <dbReference type="ARBA" id="ARBA00018335"/>
    </source>
</evidence>
<evidence type="ECO:0000256" key="5">
    <source>
        <dbReference type="ARBA" id="ARBA00022598"/>
    </source>
</evidence>
<evidence type="ECO:0000256" key="9">
    <source>
        <dbReference type="ARBA" id="ARBA00023146"/>
    </source>
</evidence>
<feature type="domain" description="Methionyl-tRNA synthetase anticodon-binding" evidence="15">
    <location>
        <begin position="515"/>
        <end position="653"/>
    </location>
</feature>
<dbReference type="Gene3D" id="2.20.28.20">
    <property type="entry name" value="Methionyl-tRNA synthetase, Zn-domain"/>
    <property type="match status" value="1"/>
</dbReference>
<comment type="similarity">
    <text evidence="2 12">Belongs to the class-I aminoacyl-tRNA synthetase family.</text>
</comment>
<protein>
    <recommendedName>
        <fullName evidence="4">Methionine--tRNA ligase, cytoplasmic</fullName>
        <ecNumber evidence="3">6.1.1.10</ecNumber>
    </recommendedName>
    <alternativeName>
        <fullName evidence="10">Methionyl-tRNA synthetase</fullName>
    </alternativeName>
</protein>
<comment type="catalytic activity">
    <reaction evidence="11">
        <text>tRNA(Met) + L-methionine + ATP = L-methionyl-tRNA(Met) + AMP + diphosphate</text>
        <dbReference type="Rhea" id="RHEA:13481"/>
        <dbReference type="Rhea" id="RHEA-COMP:9667"/>
        <dbReference type="Rhea" id="RHEA-COMP:9698"/>
        <dbReference type="ChEBI" id="CHEBI:30616"/>
        <dbReference type="ChEBI" id="CHEBI:33019"/>
        <dbReference type="ChEBI" id="CHEBI:57844"/>
        <dbReference type="ChEBI" id="CHEBI:78442"/>
        <dbReference type="ChEBI" id="CHEBI:78530"/>
        <dbReference type="ChEBI" id="CHEBI:456215"/>
        <dbReference type="EC" id="6.1.1.10"/>
    </reaction>
</comment>
<dbReference type="InterPro" id="IPR001412">
    <property type="entry name" value="aa-tRNA-synth_I_CS"/>
</dbReference>
<gene>
    <name evidence="16" type="ORF">OKIOD_LOCUS16427</name>
</gene>
<dbReference type="CDD" id="cd00814">
    <property type="entry name" value="MetRS_core"/>
    <property type="match status" value="1"/>
</dbReference>
<dbReference type="InterPro" id="IPR023458">
    <property type="entry name" value="Met-tRNA_ligase_1"/>
</dbReference>
<dbReference type="InterPro" id="IPR033911">
    <property type="entry name" value="MetRS_core"/>
</dbReference>
<name>A0ABN7TDG5_OIKDI</name>
<evidence type="ECO:0000256" key="12">
    <source>
        <dbReference type="RuleBase" id="RU363039"/>
    </source>
</evidence>
<organism evidence="16 17">
    <name type="scientific">Oikopleura dioica</name>
    <name type="common">Tunicate</name>
    <dbReference type="NCBI Taxonomy" id="34765"/>
    <lineage>
        <taxon>Eukaryota</taxon>
        <taxon>Metazoa</taxon>
        <taxon>Chordata</taxon>
        <taxon>Tunicata</taxon>
        <taxon>Appendicularia</taxon>
        <taxon>Copelata</taxon>
        <taxon>Oikopleuridae</taxon>
        <taxon>Oikopleura</taxon>
    </lineage>
</organism>
<keyword evidence="17" id="KW-1185">Reference proteome</keyword>
<dbReference type="Gene3D" id="1.10.730.10">
    <property type="entry name" value="Isoleucyl-tRNA Synthetase, Domain 1"/>
    <property type="match status" value="1"/>
</dbReference>
<evidence type="ECO:0000256" key="6">
    <source>
        <dbReference type="ARBA" id="ARBA00022741"/>
    </source>
</evidence>
<feature type="domain" description="Methionyl/Leucyl tRNA synthetase" evidence="14">
    <location>
        <begin position="98"/>
        <end position="496"/>
    </location>
</feature>
<dbReference type="InterPro" id="IPR014729">
    <property type="entry name" value="Rossmann-like_a/b/a_fold"/>
</dbReference>
<keyword evidence="7 12" id="KW-0067">ATP-binding</keyword>
<dbReference type="InterPro" id="IPR029038">
    <property type="entry name" value="MetRS_Zn"/>
</dbReference>
<feature type="coiled-coil region" evidence="13">
    <location>
        <begin position="1"/>
        <end position="28"/>
    </location>
</feature>
<dbReference type="InterPro" id="IPR009080">
    <property type="entry name" value="tRNAsynth_Ia_anticodon-bd"/>
</dbReference>
<evidence type="ECO:0000256" key="11">
    <source>
        <dbReference type="ARBA" id="ARBA00047364"/>
    </source>
</evidence>
<dbReference type="PANTHER" id="PTHR45765:SF1">
    <property type="entry name" value="METHIONINE--TRNA LIGASE, CYTOPLASMIC"/>
    <property type="match status" value="1"/>
</dbReference>
<evidence type="ECO:0000256" key="8">
    <source>
        <dbReference type="ARBA" id="ARBA00022917"/>
    </source>
</evidence>
<keyword evidence="9 12" id="KW-0030">Aminoacyl-tRNA synthetase</keyword>
<evidence type="ECO:0000313" key="17">
    <source>
        <dbReference type="Proteomes" id="UP001158576"/>
    </source>
</evidence>
<dbReference type="Proteomes" id="UP001158576">
    <property type="component" value="Chromosome 2"/>
</dbReference>
<evidence type="ECO:0000256" key="3">
    <source>
        <dbReference type="ARBA" id="ARBA00012838"/>
    </source>
</evidence>
<evidence type="ECO:0000256" key="2">
    <source>
        <dbReference type="ARBA" id="ARBA00005594"/>
    </source>
</evidence>